<proteinExistence type="predicted"/>
<dbReference type="InterPro" id="IPR025269">
    <property type="entry name" value="SAM-like_dom"/>
</dbReference>
<accession>A0A928YPT3</accession>
<dbReference type="EMBL" id="PRDK01000003">
    <property type="protein sequence ID" value="MBE8712887.1"/>
    <property type="molecule type" value="Genomic_DNA"/>
</dbReference>
<reference evidence="5" key="1">
    <citation type="submission" date="2018-02" db="EMBL/GenBank/DDBJ databases">
        <authorList>
            <person name="Vasarhelyi B.M."/>
            <person name="Deshmukh S."/>
            <person name="Balint B."/>
            <person name="Kukolya J."/>
        </authorList>
    </citation>
    <scope>NUCLEOTIDE SEQUENCE</scope>
    <source>
        <strain evidence="5">KB22</strain>
    </source>
</reference>
<evidence type="ECO:0000313" key="5">
    <source>
        <dbReference type="EMBL" id="MBE8712887.1"/>
    </source>
</evidence>
<dbReference type="Pfam" id="PF17293">
    <property type="entry name" value="Arm-DNA-bind_5"/>
    <property type="match status" value="1"/>
</dbReference>
<dbReference type="InterPro" id="IPR011010">
    <property type="entry name" value="DNA_brk_join_enz"/>
</dbReference>
<dbReference type="InterPro" id="IPR035386">
    <property type="entry name" value="Arm-DNA-bind_5"/>
</dbReference>
<keyword evidence="6" id="KW-1185">Reference proteome</keyword>
<protein>
    <recommendedName>
        <fullName evidence="4">Core-binding (CB) domain-containing protein</fullName>
    </recommendedName>
</protein>
<sequence length="298" mass="34655">MAKVTPKLEQRKDPKTGQLRKDNVPVLLDVVFKGNRLWLQTGIKTNRSFWDPKNNRIKTSVSNSLELNGIIQIKVNEVEKIIFDAQLNGIELSVAFIRNSINKIKTSSNKTFWEYYDEYIKNVEMKCALNTLKKHKTSIELLKAYSKYSGLKFEFDVIDTDFYQKFVDFLMNKKNHSNVTIAKYTQTLKQFLNYSSIRGYNKNMVYKTFTFSSKEPEIIALKKEEILAIKSLELKNDVALDQVRDCLLFLCFTGLRYSDAANLKKSNVVNGFLEYVSIKTKTHVVIFPKISYDYKCSF</sequence>
<dbReference type="GO" id="GO:0015074">
    <property type="term" value="P:DNA integration"/>
    <property type="evidence" value="ECO:0007669"/>
    <property type="project" value="UniProtKB-KW"/>
</dbReference>
<dbReference type="Pfam" id="PF13102">
    <property type="entry name" value="Phage_int_SAM_5"/>
    <property type="match status" value="1"/>
</dbReference>
<gene>
    <name evidence="5" type="ORF">C4F49_04265</name>
</gene>
<keyword evidence="1" id="KW-0229">DNA integration</keyword>
<dbReference type="SUPFAM" id="SSF56349">
    <property type="entry name" value="DNA breaking-rejoining enzymes"/>
    <property type="match status" value="1"/>
</dbReference>
<comment type="caution">
    <text evidence="5">The sequence shown here is derived from an EMBL/GenBank/DDBJ whole genome shotgun (WGS) entry which is preliminary data.</text>
</comment>
<dbReference type="PROSITE" id="PS51900">
    <property type="entry name" value="CB"/>
    <property type="match status" value="1"/>
</dbReference>
<evidence type="ECO:0000259" key="4">
    <source>
        <dbReference type="PROSITE" id="PS51900"/>
    </source>
</evidence>
<dbReference type="GO" id="GO:0003677">
    <property type="term" value="F:DNA binding"/>
    <property type="evidence" value="ECO:0007669"/>
    <property type="project" value="UniProtKB-UniRule"/>
</dbReference>
<evidence type="ECO:0000256" key="3">
    <source>
        <dbReference type="PROSITE-ProRule" id="PRU01248"/>
    </source>
</evidence>
<dbReference type="Gene3D" id="1.10.150.130">
    <property type="match status" value="1"/>
</dbReference>
<dbReference type="RefSeq" id="WP_196935837.1">
    <property type="nucleotide sequence ID" value="NZ_MU158698.1"/>
</dbReference>
<organism evidence="5 6">
    <name type="scientific">Sphingobacterium hungaricum</name>
    <dbReference type="NCBI Taxonomy" id="2082723"/>
    <lineage>
        <taxon>Bacteria</taxon>
        <taxon>Pseudomonadati</taxon>
        <taxon>Bacteroidota</taxon>
        <taxon>Sphingobacteriia</taxon>
        <taxon>Sphingobacteriales</taxon>
        <taxon>Sphingobacteriaceae</taxon>
        <taxon>Sphingobacterium</taxon>
    </lineage>
</organism>
<evidence type="ECO:0000313" key="6">
    <source>
        <dbReference type="Proteomes" id="UP000616201"/>
    </source>
</evidence>
<dbReference type="InterPro" id="IPR044068">
    <property type="entry name" value="CB"/>
</dbReference>
<dbReference type="Proteomes" id="UP000616201">
    <property type="component" value="Unassembled WGS sequence"/>
</dbReference>
<dbReference type="AlphaFoldDB" id="A0A928YPT3"/>
<evidence type="ECO:0000256" key="2">
    <source>
        <dbReference type="ARBA" id="ARBA00023125"/>
    </source>
</evidence>
<evidence type="ECO:0000256" key="1">
    <source>
        <dbReference type="ARBA" id="ARBA00022908"/>
    </source>
</evidence>
<feature type="domain" description="Core-binding (CB)" evidence="4">
    <location>
        <begin position="107"/>
        <end position="196"/>
    </location>
</feature>
<dbReference type="InterPro" id="IPR010998">
    <property type="entry name" value="Integrase_recombinase_N"/>
</dbReference>
<name>A0A928YPT3_9SPHI</name>
<keyword evidence="2 3" id="KW-0238">DNA-binding</keyword>